<evidence type="ECO:0000313" key="1">
    <source>
        <dbReference type="EMBL" id="KAG2549736.1"/>
    </source>
</evidence>
<reference evidence="1" key="1">
    <citation type="submission" date="2020-05" db="EMBL/GenBank/DDBJ databases">
        <title>WGS assembly of Panicum virgatum.</title>
        <authorList>
            <person name="Lovell J.T."/>
            <person name="Jenkins J."/>
            <person name="Shu S."/>
            <person name="Juenger T.E."/>
            <person name="Schmutz J."/>
        </authorList>
    </citation>
    <scope>NUCLEOTIDE SEQUENCE</scope>
    <source>
        <strain evidence="1">AP13</strain>
    </source>
</reference>
<dbReference type="Proteomes" id="UP000823388">
    <property type="component" value="Chromosome 9K"/>
</dbReference>
<dbReference type="AlphaFoldDB" id="A0A8T0NR68"/>
<proteinExistence type="predicted"/>
<dbReference type="EMBL" id="CM029053">
    <property type="protein sequence ID" value="KAG2549736.1"/>
    <property type="molecule type" value="Genomic_DNA"/>
</dbReference>
<name>A0A8T0NR68_PANVG</name>
<gene>
    <name evidence="1" type="ORF">PVAP13_9KG256526</name>
</gene>
<comment type="caution">
    <text evidence="1">The sequence shown here is derived from an EMBL/GenBank/DDBJ whole genome shotgun (WGS) entry which is preliminary data.</text>
</comment>
<organism evidence="1 2">
    <name type="scientific">Panicum virgatum</name>
    <name type="common">Blackwell switchgrass</name>
    <dbReference type="NCBI Taxonomy" id="38727"/>
    <lineage>
        <taxon>Eukaryota</taxon>
        <taxon>Viridiplantae</taxon>
        <taxon>Streptophyta</taxon>
        <taxon>Embryophyta</taxon>
        <taxon>Tracheophyta</taxon>
        <taxon>Spermatophyta</taxon>
        <taxon>Magnoliopsida</taxon>
        <taxon>Liliopsida</taxon>
        <taxon>Poales</taxon>
        <taxon>Poaceae</taxon>
        <taxon>PACMAD clade</taxon>
        <taxon>Panicoideae</taxon>
        <taxon>Panicodae</taxon>
        <taxon>Paniceae</taxon>
        <taxon>Panicinae</taxon>
        <taxon>Panicum</taxon>
        <taxon>Panicum sect. Hiantes</taxon>
    </lineage>
</organism>
<evidence type="ECO:0000313" key="2">
    <source>
        <dbReference type="Proteomes" id="UP000823388"/>
    </source>
</evidence>
<accession>A0A8T0NR68</accession>
<sequence length="157" mass="17381">MVGPPNNEKTNSWLRPYPWRIPAASPPSLPGRCSIPAAIRVVPAVGCTVLPAPPLRPWWILPCPSLLHLRSQLLATSELEARCPQAFSGLLQLRGTPSRTSSSSASSFRNIQNEIETRRWRLLTTVGTTISLSPIDPLALMKYKNGRSFRCHWGMSI</sequence>
<keyword evidence="2" id="KW-1185">Reference proteome</keyword>
<protein>
    <submittedName>
        <fullName evidence="1">Uncharacterized protein</fullName>
    </submittedName>
</protein>